<feature type="transmembrane region" description="Helical" evidence="1">
    <location>
        <begin position="413"/>
        <end position="430"/>
    </location>
</feature>
<organism evidence="2 3">
    <name type="scientific">Luteibacter jiangsuensis</name>
    <dbReference type="NCBI Taxonomy" id="637577"/>
    <lineage>
        <taxon>Bacteria</taxon>
        <taxon>Pseudomonadati</taxon>
        <taxon>Pseudomonadota</taxon>
        <taxon>Gammaproteobacteria</taxon>
        <taxon>Lysobacterales</taxon>
        <taxon>Rhodanobacteraceae</taxon>
        <taxon>Luteibacter</taxon>
    </lineage>
</organism>
<keyword evidence="3" id="KW-1185">Reference proteome</keyword>
<keyword evidence="1" id="KW-0472">Membrane</keyword>
<keyword evidence="1" id="KW-1133">Transmembrane helix</keyword>
<sequence length="500" mass="56137">MAELSHRYKSSNDSLTRVEFAAIVYLTLPVALFFVAYMRVQIWVPAVACIAFALARCAKRLGPTLVHQSRFLGLYFWMISAATVFASGAFGLVHTNSDWIKHFAVFRFLIDNDSLVGIASGYDGGTLRYYLGWYVVPALLTKIFSVQALSFLLGSWTTIGLYLFFSVASALTNRPRWRYALPLAFLLFSGSDAIGTAITGFRMGPIYHIEWWSGWIEFGSNYTDITWAPQHALSAWLGVALALRLVSNASSLIVIPVVTTAVILWSPFSAIGLTPLFLYVLWRNRKEFTWEVLFSALSMLVVLAAIARYLRAGTEDIPFDAVWNLRCLGQGRPCYSFFGYLLFVALEVVPAILICQTITKWRDGMVWIASLTLLGMPFVSFGAFNDLNLHGSIPALALLSLTAWQGIARGTVWLRAAFAAVVIVGLPTPIQEIRRALWMKKGPTSTDTNFAYVFEHDAWLRPQYMIDKIPWIIRRPYTAPHARPEERGHEVVDPTRHSHL</sequence>
<feature type="transmembrane region" description="Helical" evidence="1">
    <location>
        <begin position="288"/>
        <end position="310"/>
    </location>
</feature>
<reference evidence="2 3" key="1">
    <citation type="submission" date="2023-07" db="EMBL/GenBank/DDBJ databases">
        <title>Sorghum-associated microbial communities from plants grown in Nebraska, USA.</title>
        <authorList>
            <person name="Schachtman D."/>
        </authorList>
    </citation>
    <scope>NUCLEOTIDE SEQUENCE [LARGE SCALE GENOMIC DNA]</scope>
    <source>
        <strain evidence="2 3">CC60</strain>
    </source>
</reference>
<evidence type="ECO:0000313" key="2">
    <source>
        <dbReference type="EMBL" id="MDQ0010613.1"/>
    </source>
</evidence>
<evidence type="ECO:0000313" key="3">
    <source>
        <dbReference type="Proteomes" id="UP001237737"/>
    </source>
</evidence>
<protein>
    <submittedName>
        <fullName evidence="2">Uncharacterized protein</fullName>
    </submittedName>
</protein>
<gene>
    <name evidence="2" type="ORF">J2T07_002819</name>
</gene>
<dbReference type="Proteomes" id="UP001237737">
    <property type="component" value="Unassembled WGS sequence"/>
</dbReference>
<feature type="transmembrane region" description="Helical" evidence="1">
    <location>
        <begin position="20"/>
        <end position="36"/>
    </location>
</feature>
<feature type="transmembrane region" description="Helical" evidence="1">
    <location>
        <begin position="71"/>
        <end position="93"/>
    </location>
</feature>
<feature type="transmembrane region" description="Helical" evidence="1">
    <location>
        <begin position="42"/>
        <end position="59"/>
    </location>
</feature>
<proteinExistence type="predicted"/>
<feature type="transmembrane region" description="Helical" evidence="1">
    <location>
        <begin position="253"/>
        <end position="282"/>
    </location>
</feature>
<name>A0ABT9T270_9GAMM</name>
<feature type="transmembrane region" description="Helical" evidence="1">
    <location>
        <begin position="183"/>
        <end position="207"/>
    </location>
</feature>
<dbReference type="RefSeq" id="WP_306850720.1">
    <property type="nucleotide sequence ID" value="NZ_JAUSSK010000004.1"/>
</dbReference>
<dbReference type="EMBL" id="JAUSSK010000004">
    <property type="protein sequence ID" value="MDQ0010613.1"/>
    <property type="molecule type" value="Genomic_DNA"/>
</dbReference>
<comment type="caution">
    <text evidence="2">The sequence shown here is derived from an EMBL/GenBank/DDBJ whole genome shotgun (WGS) entry which is preliminary data.</text>
</comment>
<feature type="transmembrane region" description="Helical" evidence="1">
    <location>
        <begin position="148"/>
        <end position="171"/>
    </location>
</feature>
<accession>A0ABT9T270</accession>
<feature type="transmembrane region" description="Helical" evidence="1">
    <location>
        <begin position="365"/>
        <end position="384"/>
    </location>
</feature>
<evidence type="ECO:0000256" key="1">
    <source>
        <dbReference type="SAM" id="Phobius"/>
    </source>
</evidence>
<feature type="transmembrane region" description="Helical" evidence="1">
    <location>
        <begin position="337"/>
        <end position="359"/>
    </location>
</feature>
<keyword evidence="1" id="KW-0812">Transmembrane</keyword>